<keyword evidence="2" id="KW-0539">Nucleus</keyword>
<dbReference type="EnsemblMetazoa" id="G20459.2">
    <property type="protein sequence ID" value="G20459.2:cds"/>
    <property type="gene ID" value="G20459"/>
</dbReference>
<dbReference type="AlphaFoldDB" id="A0A8W8JV21"/>
<dbReference type="EnsemblMetazoa" id="G20459.7">
    <property type="protein sequence ID" value="G20459.7:cds"/>
    <property type="gene ID" value="G20459"/>
</dbReference>
<feature type="domain" description="Rad60/SUMO-like" evidence="4">
    <location>
        <begin position="284"/>
        <end position="353"/>
    </location>
</feature>
<comment type="subcellular location">
    <subcellularLocation>
        <location evidence="1">Nucleus</location>
    </subcellularLocation>
</comment>
<dbReference type="EnsemblMetazoa" id="G20459.1">
    <property type="protein sequence ID" value="G20459.1:cds"/>
    <property type="gene ID" value="G20459"/>
</dbReference>
<dbReference type="PANTHER" id="PTHR47187">
    <property type="entry name" value="NFATC2-INTERACTING PROTEIN"/>
    <property type="match status" value="1"/>
</dbReference>
<dbReference type="EnsemblMetazoa" id="G20459.6">
    <property type="protein sequence ID" value="G20459.6:cds"/>
    <property type="gene ID" value="G20459"/>
</dbReference>
<feature type="region of interest" description="Disordered" evidence="3">
    <location>
        <begin position="67"/>
        <end position="106"/>
    </location>
</feature>
<organism evidence="5 6">
    <name type="scientific">Magallana gigas</name>
    <name type="common">Pacific oyster</name>
    <name type="synonym">Crassostrea gigas</name>
    <dbReference type="NCBI Taxonomy" id="29159"/>
    <lineage>
        <taxon>Eukaryota</taxon>
        <taxon>Metazoa</taxon>
        <taxon>Spiralia</taxon>
        <taxon>Lophotrochozoa</taxon>
        <taxon>Mollusca</taxon>
        <taxon>Bivalvia</taxon>
        <taxon>Autobranchia</taxon>
        <taxon>Pteriomorphia</taxon>
        <taxon>Ostreida</taxon>
        <taxon>Ostreoidea</taxon>
        <taxon>Ostreidae</taxon>
        <taxon>Magallana</taxon>
    </lineage>
</organism>
<dbReference type="GO" id="GO:0005634">
    <property type="term" value="C:nucleus"/>
    <property type="evidence" value="ECO:0007669"/>
    <property type="project" value="UniProtKB-SubCell"/>
</dbReference>
<dbReference type="CDD" id="cd01763">
    <property type="entry name" value="Ubl_SUMO_like"/>
    <property type="match status" value="1"/>
</dbReference>
<keyword evidence="6" id="KW-1185">Reference proteome</keyword>
<sequence>MEEVAQVSPLKKVPSKCKRGLAARLAAKKEKVSEENDSSEISEESAVYSTQVARMLSKRGLPDANQLQLLSDDSDENDEIIPSKKCKAKKNSEKGMSPKISILLSDDEEENISENISCTSTEKKFSPADDQKSPSPPPPPDPPLDVPVHPKRPRMSKAIKQLSDAKSYLQRELSMLNTSCTDVDDVICLDDSLDEKSIFFFVQCNAELQKHRLGKWDPFKKLFDTIAEQQKISFGDIMLSLNDVTIRPSDTPHSVNLKSADTIVMYKNSGKVFGDEDSSDLSGIQLVVQSRNSKKKLEFHIDPMAPLQLLINKYSIQTKTDPSHYRLQFDGEDVLPQDTPADLELEDGFCLDIIETT</sequence>
<dbReference type="InterPro" id="IPR052324">
    <property type="entry name" value="NFATC2-Int_DNA_Repair"/>
</dbReference>
<feature type="region of interest" description="Disordered" evidence="3">
    <location>
        <begin position="26"/>
        <end position="47"/>
    </location>
</feature>
<feature type="compositionally biased region" description="Pro residues" evidence="3">
    <location>
        <begin position="134"/>
        <end position="145"/>
    </location>
</feature>
<dbReference type="Proteomes" id="UP000005408">
    <property type="component" value="Unassembled WGS sequence"/>
</dbReference>
<dbReference type="Pfam" id="PF11976">
    <property type="entry name" value="Rad60-SLD"/>
    <property type="match status" value="1"/>
</dbReference>
<dbReference type="OrthoDB" id="442921at2759"/>
<dbReference type="OMA" id="NVVDHMA"/>
<evidence type="ECO:0000256" key="3">
    <source>
        <dbReference type="SAM" id="MobiDB-lite"/>
    </source>
</evidence>
<evidence type="ECO:0000256" key="2">
    <source>
        <dbReference type="ARBA" id="ARBA00023242"/>
    </source>
</evidence>
<evidence type="ECO:0000259" key="4">
    <source>
        <dbReference type="Pfam" id="PF11976"/>
    </source>
</evidence>
<evidence type="ECO:0000313" key="5">
    <source>
        <dbReference type="EnsemblMetazoa" id="G20459.7:cds"/>
    </source>
</evidence>
<dbReference type="PANTHER" id="PTHR47187:SF1">
    <property type="entry name" value="NFATC2-INTERACTING PROTEIN"/>
    <property type="match status" value="1"/>
</dbReference>
<reference evidence="5" key="1">
    <citation type="submission" date="2022-08" db="UniProtKB">
        <authorList>
            <consortium name="EnsemblMetazoa"/>
        </authorList>
    </citation>
    <scope>IDENTIFICATION</scope>
    <source>
        <strain evidence="5">05x7-T-G4-1.051#20</strain>
    </source>
</reference>
<name>A0A8W8JV21_MAGGI</name>
<protein>
    <recommendedName>
        <fullName evidence="4">Rad60/SUMO-like domain-containing protein</fullName>
    </recommendedName>
</protein>
<dbReference type="Gene3D" id="3.10.20.90">
    <property type="entry name" value="Phosphatidylinositol 3-kinase Catalytic Subunit, Chain A, domain 1"/>
    <property type="match status" value="2"/>
</dbReference>
<dbReference type="GO" id="GO:0045944">
    <property type="term" value="P:positive regulation of transcription by RNA polymerase II"/>
    <property type="evidence" value="ECO:0007669"/>
    <property type="project" value="TreeGrafter"/>
</dbReference>
<dbReference type="InterPro" id="IPR022617">
    <property type="entry name" value="Rad60/SUMO-like_dom"/>
</dbReference>
<proteinExistence type="predicted"/>
<dbReference type="InterPro" id="IPR029071">
    <property type="entry name" value="Ubiquitin-like_domsf"/>
</dbReference>
<dbReference type="SUPFAM" id="SSF54236">
    <property type="entry name" value="Ubiquitin-like"/>
    <property type="match status" value="2"/>
</dbReference>
<evidence type="ECO:0000313" key="6">
    <source>
        <dbReference type="Proteomes" id="UP000005408"/>
    </source>
</evidence>
<accession>A0A8W8JV21</accession>
<feature type="compositionally biased region" description="Basic and acidic residues" evidence="3">
    <location>
        <begin position="121"/>
        <end position="132"/>
    </location>
</feature>
<evidence type="ECO:0000256" key="1">
    <source>
        <dbReference type="ARBA" id="ARBA00004123"/>
    </source>
</evidence>
<feature type="region of interest" description="Disordered" evidence="3">
    <location>
        <begin position="118"/>
        <end position="151"/>
    </location>
</feature>